<keyword evidence="5 9" id="KW-0378">Hydrolase</keyword>
<feature type="compositionally biased region" description="Basic and acidic residues" evidence="10">
    <location>
        <begin position="460"/>
        <end position="471"/>
    </location>
</feature>
<feature type="chain" id="PRO_5023436606" description="Capsid scaffolding protein" evidence="9">
    <location>
        <begin position="1"/>
        <end position="635"/>
    </location>
</feature>
<comment type="subcellular location">
    <molecule>Capsid scaffolding protein</molecule>
    <subcellularLocation>
        <location evidence="9">Host cytoplasm</location>
    </subcellularLocation>
</comment>
<dbReference type="EC" id="3.4.21.97" evidence="9"/>
<evidence type="ECO:0000256" key="2">
    <source>
        <dbReference type="ARBA" id="ARBA00022562"/>
    </source>
</evidence>
<dbReference type="Pfam" id="PF00716">
    <property type="entry name" value="Peptidase_S21"/>
    <property type="match status" value="1"/>
</dbReference>
<dbReference type="GO" id="GO:0006508">
    <property type="term" value="P:proteolysis"/>
    <property type="evidence" value="ECO:0007669"/>
    <property type="project" value="UniProtKB-KW"/>
</dbReference>
<dbReference type="Proteomes" id="UP000143361">
    <property type="component" value="Segment"/>
</dbReference>
<dbReference type="KEGG" id="vg:18533917"/>
<name>K9MFX9_9ALPH</name>
<dbReference type="SUPFAM" id="SSF50789">
    <property type="entry name" value="Herpes virus serine proteinase, assemblin"/>
    <property type="match status" value="1"/>
</dbReference>
<feature type="active site" description="Charge relay system" evidence="9">
    <location>
        <position position="129"/>
    </location>
</feature>
<comment type="subcellular location">
    <molecule>Assembly protein</molecule>
    <subcellularLocation>
        <location evidence="9">Host nucleus</location>
    </subcellularLocation>
</comment>
<keyword evidence="2 9" id="KW-1048">Host nucleus</keyword>
<feature type="region of interest" description="Disordered" evidence="10">
    <location>
        <begin position="418"/>
        <end position="480"/>
    </location>
</feature>
<keyword evidence="7 9" id="KW-0118">Viral capsid assembly</keyword>
<dbReference type="InterPro" id="IPR035443">
    <property type="entry name" value="Herpes_virus_sf"/>
</dbReference>
<comment type="function">
    <text evidence="9">Assemblin: Protease that plays an essential role in virion assembly within the nucleus. Catalyzes the cleavage of the assembly protein after formation of the spherical procapsid. By that cleavage, the capsid matures and gains its icosahedral shape. The cleavage sites seem to include -Ala-Ser-, -Ala-Ala-, as well as Ala-Thr bonds. Assemblin and cleavages products are evicted from the capsid before or during DNA packaging.</text>
</comment>
<protein>
    <recommendedName>
        <fullName evidence="9">Capsid scaffolding protein</fullName>
    </recommendedName>
    <alternativeName>
        <fullName evidence="9">Protease precursor</fullName>
        <shortName evidence="9">pPR</shortName>
    </alternativeName>
    <component>
        <recommendedName>
            <fullName evidence="9">Assemblin</fullName>
            <ecNumber evidence="9">3.4.21.97</ecNumber>
        </recommendedName>
        <alternativeName>
            <fullName evidence="9">Protease</fullName>
            <shortName evidence="9">Pr</shortName>
        </alternativeName>
    </component>
    <component>
        <recommendedName>
            <fullName evidence="9">Assembly protein</fullName>
            <shortName evidence="9">AP</shortName>
        </recommendedName>
        <alternativeName>
            <fullName evidence="9">Capsid assembly protein</fullName>
        </alternativeName>
    </component>
</protein>
<comment type="subunit">
    <molecule>Assembly protein</molecule>
    <text evidence="9">Homomultimer. Interacts with major capsid protein.</text>
</comment>
<dbReference type="GO" id="GO:0042025">
    <property type="term" value="C:host cell nucleus"/>
    <property type="evidence" value="ECO:0007669"/>
    <property type="project" value="UniProtKB-SubCell"/>
</dbReference>
<dbReference type="InterPro" id="IPR001847">
    <property type="entry name" value="Peptidase_S21"/>
</dbReference>
<comment type="similarity">
    <text evidence="9">Belongs to the herpesviridae capsid scaffolding protein family.</text>
</comment>
<dbReference type="GO" id="GO:0039708">
    <property type="term" value="P:nuclear capsid assembly"/>
    <property type="evidence" value="ECO:0007669"/>
    <property type="project" value="UniProtKB-ARBA"/>
</dbReference>
<dbReference type="Gene3D" id="3.20.16.10">
    <property type="entry name" value="Herpesvirus/Caudovirus protease domain"/>
    <property type="match status" value="1"/>
</dbReference>
<keyword evidence="1 9" id="KW-0597">Phosphoprotein</keyword>
<dbReference type="EMBL" id="JQ360576">
    <property type="protein sequence ID" value="AFV26914.1"/>
    <property type="molecule type" value="Genomic_DNA"/>
</dbReference>
<dbReference type="GeneID" id="18533917"/>
<feature type="region of interest" description="Disordered" evidence="10">
    <location>
        <begin position="515"/>
        <end position="608"/>
    </location>
</feature>
<comment type="subunit">
    <molecule>Capsid scaffolding protein</molecule>
    <text evidence="9">Homomultimer. Interacts with major capsid protein.</text>
</comment>
<keyword evidence="8 9" id="KW-1035">Host cytoplasm</keyword>
<dbReference type="GO" id="GO:0019076">
    <property type="term" value="P:viral release from host cell"/>
    <property type="evidence" value="ECO:0007669"/>
    <property type="project" value="UniProtKB-UniRule"/>
</dbReference>
<evidence type="ECO:0000256" key="7">
    <source>
        <dbReference type="ARBA" id="ARBA00022950"/>
    </source>
</evidence>
<evidence type="ECO:0000256" key="5">
    <source>
        <dbReference type="ARBA" id="ARBA00022801"/>
    </source>
</evidence>
<comment type="PTM">
    <text evidence="9">Capsid scaffolding protein: Capsid scaffolding protein is cleaved by assemblin after formation of the spherical procapsid. As a result, the capsid obtains its mature, icosahedral shape. Cleavages occur at two or more sites: release (R-site) and maturation (M-site).</text>
</comment>
<dbReference type="GO" id="GO:0030430">
    <property type="term" value="C:host cell cytoplasm"/>
    <property type="evidence" value="ECO:0007669"/>
    <property type="project" value="UniProtKB-SubCell"/>
</dbReference>
<dbReference type="GO" id="GO:0042802">
    <property type="term" value="F:identical protein binding"/>
    <property type="evidence" value="ECO:0007669"/>
    <property type="project" value="UniProtKB-UniRule"/>
</dbReference>
<dbReference type="FunFam" id="3.20.16.10:FF:000001">
    <property type="entry name" value="Capsid scaffolding protein"/>
    <property type="match status" value="1"/>
</dbReference>
<organism evidence="11 12">
    <name type="scientific">Chimpanzee herpesvirus strain 105640</name>
    <dbReference type="NCBI Taxonomy" id="332937"/>
    <lineage>
        <taxon>Viruses</taxon>
        <taxon>Duplodnaviria</taxon>
        <taxon>Heunggongvirae</taxon>
        <taxon>Peploviricota</taxon>
        <taxon>Herviviricetes</taxon>
        <taxon>Herpesvirales</taxon>
        <taxon>Orthoherpesviridae</taxon>
        <taxon>Alphaherpesvirinae</taxon>
        <taxon>Simplexvirus</taxon>
        <taxon>Simplexvirus paninealpha3</taxon>
        <taxon>Panine alphaherpesvirus 3</taxon>
    </lineage>
</organism>
<feature type="region of interest" description="Interaction with major capsid protein" evidence="9">
    <location>
        <begin position="615"/>
        <end position="635"/>
    </location>
</feature>
<proteinExistence type="inferred from homology"/>
<dbReference type="RefSeq" id="YP_009011012.1">
    <property type="nucleotide sequence ID" value="NC_023677.1"/>
</dbReference>
<evidence type="ECO:0000256" key="10">
    <source>
        <dbReference type="SAM" id="MobiDB-lite"/>
    </source>
</evidence>
<feature type="active site" description="Charge relay system" evidence="9">
    <location>
        <position position="148"/>
    </location>
</feature>
<dbReference type="GO" id="GO:0004252">
    <property type="term" value="F:serine-type endopeptidase activity"/>
    <property type="evidence" value="ECO:0007669"/>
    <property type="project" value="UniProtKB-UniRule"/>
</dbReference>
<sequence>MASAETRERLEAPLPDRAVPIYVAGFLALYDSGDPGELALDPDTVRAALPPDNPLPINVDHRARCEVGRVLAVVNDPRGPFFVGLIACVQLERVLETAASAAIFERRGPALSREERLLYLITNYLPSVSLSTKRREDEVPPDRTLFAHVALCAIGRRLGTIVTYDTSLDAAITPFRHLDPATRERVRREAAEAELALAGRTWAPGVEALTHTLLSTAVNNMMLRDRWSLVAERRRQAGIAGHTYLQASEKFKIWGAESVSAPERGYKTGSPGPMDTSPAASSSAPQVARGPLAVRACAAAPSSSFFPAPADMNPVSASGAPAPPPPGDGSYLWIPASHYNQLVTGHSAPHHPPLAACGLPAAGTVAYGHPGAGPSPHYPPHPAHPYPGMLFTGPSPLEAQIAALVGAIAADRQAGGLSAAAGDHGVRGSVKRRRHEVNSSEYDCGRDEQDWDVPYYPGEARPEPRPVDSRRAARQASGSHETITALVGAVTSLQQELAHMRARTHAPYGAYPPVGHYHHPHADTETPAQPPRYPTEAIYLPPSHIARPGPLAGAGGAPPRPSYPPVAVTPGPSPPLPHPPPAPPGPTPPPAASLPQPEVPSAEASALVNASSATHVNVDTARAADLFVSQMMGSR</sequence>
<feature type="region of interest" description="Disordered" evidence="10">
    <location>
        <begin position="264"/>
        <end position="287"/>
    </location>
</feature>
<feature type="chain" id="PRO_5023436605" description="Assembly protein" evidence="9">
    <location>
        <begin position="248"/>
        <end position="635"/>
    </location>
</feature>
<dbReference type="MEROPS" id="S21.001"/>
<evidence type="ECO:0000256" key="9">
    <source>
        <dbReference type="HAMAP-Rule" id="MF_04008"/>
    </source>
</evidence>
<feature type="compositionally biased region" description="Pro residues" evidence="10">
    <location>
        <begin position="571"/>
        <end position="592"/>
    </location>
</feature>
<evidence type="ECO:0000256" key="3">
    <source>
        <dbReference type="ARBA" id="ARBA00022612"/>
    </source>
</evidence>
<feature type="chain" id="PRO_5023436607" description="Assemblin" evidence="9">
    <location>
        <begin position="1"/>
        <end position="247"/>
    </location>
</feature>
<evidence type="ECO:0000256" key="1">
    <source>
        <dbReference type="ARBA" id="ARBA00022553"/>
    </source>
</evidence>
<evidence type="ECO:0000313" key="11">
    <source>
        <dbReference type="EMBL" id="AFV26914.1"/>
    </source>
</evidence>
<reference evidence="11 12" key="1">
    <citation type="journal article" date="2013" name="Arch. Virol.">
        <title>Genome sequence of a chimpanzee herpesvirus and its relation to other primate alphaherpesviruses.</title>
        <authorList>
            <person name="Severini A."/>
            <person name="Tyler S.D."/>
            <person name="Peters G.A."/>
            <person name="Black D."/>
            <person name="Eberle R."/>
        </authorList>
    </citation>
    <scope>NUCLEOTIDE SEQUENCE [LARGE SCALE GENOMIC DNA]</scope>
    <source>
        <strain evidence="11">105640</strain>
    </source>
</reference>
<comment type="domain">
    <text evidence="9">Region of interaction between pPR and pAP is called Amino conserved domain (ACD). The region of interaction with major capsid protein is called carboxyl conserved domain (CCD).</text>
</comment>
<comment type="subunit">
    <molecule>Assemblin</molecule>
    <text evidence="9">Exists in a monomer-dimer equilibrium with the dimer being the active species.</text>
</comment>
<gene>
    <name evidence="11" type="primary">UL26</name>
</gene>
<dbReference type="HAMAP" id="MF_04008">
    <property type="entry name" value="HSV_SCAF"/>
    <property type="match status" value="1"/>
</dbReference>
<accession>K9MFX9</accession>
<comment type="function">
    <text evidence="9">Capsid scaffolding protein: Acts as a scaffold protein by binding major capsid protein in the cytoplasm, inducing the nuclear localization of both proteins. Multimerizes in the nucleus such as major capsid protein forms the icosahedral T=16 capsid. Autocatalytic cleavage releases the assembly protein, and subsequently abolishes interaction with major capsid protein. Cleavages products are evicted from the capsid before or during DNA packaging.</text>
</comment>
<keyword evidence="12" id="KW-1185">Reference proteome</keyword>
<feature type="active site" description="Charge relay system" evidence="9">
    <location>
        <position position="61"/>
    </location>
</feature>
<feature type="site" description="Cleavage; by assemblin; Release site" evidence="9">
    <location>
        <begin position="247"/>
        <end position="248"/>
    </location>
</feature>
<comment type="caution">
    <text evidence="9">Lacks conserved residue(s) required for the propagation of feature annotation.</text>
</comment>
<evidence type="ECO:0000256" key="8">
    <source>
        <dbReference type="ARBA" id="ARBA00023200"/>
    </source>
</evidence>
<comment type="function">
    <text evidence="9">Assembly protein: Plays a major role in capsid assembly. Acts as a scaffold protein by binding major capsid protein. Multimerizes in the nucleus such as major capsid protein forms the icosahedral T=16 capsid. Cleaved by assemblin after capsid completion. The cleavages products are evicted from the capsid before or during DNA packaging.</text>
</comment>
<evidence type="ECO:0000256" key="4">
    <source>
        <dbReference type="ARBA" id="ARBA00022670"/>
    </source>
</evidence>
<keyword evidence="4 9" id="KW-0645">Protease</keyword>
<comment type="subcellular location">
    <molecule>Assemblin</molecule>
    <subcellularLocation>
        <location evidence="9">Host nucleus</location>
    </subcellularLocation>
</comment>
<comment type="catalytic activity">
    <reaction evidence="9">
        <text>Cleaves -Ala-|-Ser- and -Ala-|-Ala- bonds in the scaffold protein.</text>
        <dbReference type="EC" id="3.4.21.97"/>
    </reaction>
</comment>
<evidence type="ECO:0000256" key="6">
    <source>
        <dbReference type="ARBA" id="ARBA00022825"/>
    </source>
</evidence>
<evidence type="ECO:0000313" key="12">
    <source>
        <dbReference type="Proteomes" id="UP000143361"/>
    </source>
</evidence>
<feature type="site" description="Cleavage; by assemblin; Tail site" evidence="9">
    <location>
        <begin position="610"/>
        <end position="611"/>
    </location>
</feature>
<dbReference type="PRINTS" id="PR00236">
    <property type="entry name" value="HSVCAPSIDP40"/>
</dbReference>
<keyword evidence="3 9" id="KW-1188">Viral release from host cell</keyword>
<keyword evidence="6 9" id="KW-0720">Serine protease</keyword>